<evidence type="ECO:0000313" key="2">
    <source>
        <dbReference type="Proteomes" id="UP000053676"/>
    </source>
</evidence>
<name>W2TWW3_NECAM</name>
<reference evidence="2" key="1">
    <citation type="journal article" date="2014" name="Nat. Genet.">
        <title>Genome of the human hookworm Necator americanus.</title>
        <authorList>
            <person name="Tang Y.T."/>
            <person name="Gao X."/>
            <person name="Rosa B.A."/>
            <person name="Abubucker S."/>
            <person name="Hallsworth-Pepin K."/>
            <person name="Martin J."/>
            <person name="Tyagi R."/>
            <person name="Heizer E."/>
            <person name="Zhang X."/>
            <person name="Bhonagiri-Palsikar V."/>
            <person name="Minx P."/>
            <person name="Warren W.C."/>
            <person name="Wang Q."/>
            <person name="Zhan B."/>
            <person name="Hotez P.J."/>
            <person name="Sternberg P.W."/>
            <person name="Dougall A."/>
            <person name="Gaze S.T."/>
            <person name="Mulvenna J."/>
            <person name="Sotillo J."/>
            <person name="Ranganathan S."/>
            <person name="Rabelo E.M."/>
            <person name="Wilson R.K."/>
            <person name="Felgner P.L."/>
            <person name="Bethony J."/>
            <person name="Hawdon J.M."/>
            <person name="Gasser R.B."/>
            <person name="Loukas A."/>
            <person name="Mitreva M."/>
        </authorList>
    </citation>
    <scope>NUCLEOTIDE SEQUENCE [LARGE SCALE GENOMIC DNA]</scope>
</reference>
<sequence>MFGNSIVVSGTNNGFYAPYATNLNTETNGFNPNYINTNPLTQDEKYQADIVEQVEVVRRVSRAPRIMCAVVVRTGRASAHA</sequence>
<keyword evidence="2" id="KW-1185">Reference proteome</keyword>
<gene>
    <name evidence="1" type="ORF">NECAME_06004</name>
</gene>
<dbReference type="EMBL" id="KI657580">
    <property type="protein sequence ID" value="ETN86298.1"/>
    <property type="molecule type" value="Genomic_DNA"/>
</dbReference>
<evidence type="ECO:0000313" key="1">
    <source>
        <dbReference type="EMBL" id="ETN86298.1"/>
    </source>
</evidence>
<organism evidence="1 2">
    <name type="scientific">Necator americanus</name>
    <name type="common">Human hookworm</name>
    <dbReference type="NCBI Taxonomy" id="51031"/>
    <lineage>
        <taxon>Eukaryota</taxon>
        <taxon>Metazoa</taxon>
        <taxon>Ecdysozoa</taxon>
        <taxon>Nematoda</taxon>
        <taxon>Chromadorea</taxon>
        <taxon>Rhabditida</taxon>
        <taxon>Rhabditina</taxon>
        <taxon>Rhabditomorpha</taxon>
        <taxon>Strongyloidea</taxon>
        <taxon>Ancylostomatidae</taxon>
        <taxon>Bunostominae</taxon>
        <taxon>Necator</taxon>
    </lineage>
</organism>
<proteinExistence type="predicted"/>
<dbReference type="KEGG" id="nai:NECAME_06004"/>
<dbReference type="Proteomes" id="UP000053676">
    <property type="component" value="Unassembled WGS sequence"/>
</dbReference>
<dbReference type="STRING" id="51031.W2TWW3"/>
<dbReference type="AlphaFoldDB" id="W2TWW3"/>
<protein>
    <submittedName>
        <fullName evidence="1">Uncharacterized protein</fullName>
    </submittedName>
</protein>
<accession>W2TWW3</accession>